<keyword evidence="7 8" id="KW-0472">Membrane</keyword>
<evidence type="ECO:0000256" key="5">
    <source>
        <dbReference type="ARBA" id="ARBA00022692"/>
    </source>
</evidence>
<feature type="transmembrane region" description="Helical" evidence="8">
    <location>
        <begin position="258"/>
        <end position="291"/>
    </location>
</feature>
<keyword evidence="5 8" id="KW-0812">Transmembrane</keyword>
<keyword evidence="3" id="KW-0813">Transport</keyword>
<dbReference type="Gene3D" id="1.10.3470.10">
    <property type="entry name" value="ABC transporter involved in vitamin B12 uptake, BtuC"/>
    <property type="match status" value="1"/>
</dbReference>
<accession>H5XEN8</accession>
<feature type="transmembrane region" description="Helical" evidence="8">
    <location>
        <begin position="140"/>
        <end position="160"/>
    </location>
</feature>
<keyword evidence="10" id="KW-1185">Reference proteome</keyword>
<dbReference type="EMBL" id="CM001440">
    <property type="protein sequence ID" value="EHR62517.1"/>
    <property type="molecule type" value="Genomic_DNA"/>
</dbReference>
<comment type="similarity">
    <text evidence="2">Belongs to the binding-protein-dependent transport system permease family. FecCD subfamily.</text>
</comment>
<evidence type="ECO:0000256" key="7">
    <source>
        <dbReference type="ARBA" id="ARBA00023136"/>
    </source>
</evidence>
<sequence>MLKRSARRARDRGREHTTRLRPGTVLLALAGLLAVCVFAVVVGAGELGWQRVLAEIVAQVTGTTSPLSEREAAIVWELRVPRVLLAGIVGAALASAGAAFQGVFRNPLADPYLLGAAAGAGMAATLVMVLAPAVTTWPVGPVPLAAFAGALGGVGMSWVLGRSAGGSGTATLLLAGVAVTAFLTAVQTFVQQLNTDTLKQVYTWTLGGLNVSGWTDVWLALPYVAAAAVVLCLCARLLDVLALGDAEATSLGLRPGLLRLVLLGAASLATAAAVAVSGLIGFVGIVVPHIVRLLAGASYRVIVPLSLVGGAAFLILADYVARTVMPGELPLGVVTAFAGAPFFAIVLHTTKGRAS</sequence>
<name>H5XEN8_9PSEU</name>
<comment type="subcellular location">
    <subcellularLocation>
        <location evidence="1">Cell membrane</location>
        <topology evidence="1">Multi-pass membrane protein</topology>
    </subcellularLocation>
</comment>
<dbReference type="STRING" id="882082.SaccyDRAFT_3690"/>
<dbReference type="Pfam" id="PF01032">
    <property type="entry name" value="FecCD"/>
    <property type="match status" value="1"/>
</dbReference>
<evidence type="ECO:0000256" key="6">
    <source>
        <dbReference type="ARBA" id="ARBA00022989"/>
    </source>
</evidence>
<proteinExistence type="inferred from homology"/>
<dbReference type="RefSeq" id="WP_005458368.1">
    <property type="nucleotide sequence ID" value="NZ_CM001440.1"/>
</dbReference>
<feature type="transmembrane region" description="Helical" evidence="8">
    <location>
        <begin position="20"/>
        <end position="44"/>
    </location>
</feature>
<dbReference type="GO" id="GO:0033214">
    <property type="term" value="P:siderophore-iron import into cell"/>
    <property type="evidence" value="ECO:0007669"/>
    <property type="project" value="TreeGrafter"/>
</dbReference>
<organism evidence="9 10">
    <name type="scientific">Saccharomonospora cyanea NA-134</name>
    <dbReference type="NCBI Taxonomy" id="882082"/>
    <lineage>
        <taxon>Bacteria</taxon>
        <taxon>Bacillati</taxon>
        <taxon>Actinomycetota</taxon>
        <taxon>Actinomycetes</taxon>
        <taxon>Pseudonocardiales</taxon>
        <taxon>Pseudonocardiaceae</taxon>
        <taxon>Saccharomonospora</taxon>
    </lineage>
</organism>
<dbReference type="AlphaFoldDB" id="H5XEN8"/>
<evidence type="ECO:0000256" key="4">
    <source>
        <dbReference type="ARBA" id="ARBA00022475"/>
    </source>
</evidence>
<evidence type="ECO:0000256" key="1">
    <source>
        <dbReference type="ARBA" id="ARBA00004651"/>
    </source>
</evidence>
<gene>
    <name evidence="9" type="ORF">SaccyDRAFT_3690</name>
</gene>
<dbReference type="CDD" id="cd06550">
    <property type="entry name" value="TM_ABC_iron-siderophores_like"/>
    <property type="match status" value="1"/>
</dbReference>
<dbReference type="InterPro" id="IPR000522">
    <property type="entry name" value="ABC_transptr_permease_BtuC"/>
</dbReference>
<dbReference type="Proteomes" id="UP000002791">
    <property type="component" value="Chromosome"/>
</dbReference>
<dbReference type="eggNOG" id="COG0609">
    <property type="taxonomic scope" value="Bacteria"/>
</dbReference>
<evidence type="ECO:0000313" key="10">
    <source>
        <dbReference type="Proteomes" id="UP000002791"/>
    </source>
</evidence>
<feature type="transmembrane region" description="Helical" evidence="8">
    <location>
        <begin position="297"/>
        <end position="317"/>
    </location>
</feature>
<keyword evidence="6 8" id="KW-1133">Transmembrane helix</keyword>
<dbReference type="OrthoDB" id="9782305at2"/>
<dbReference type="GO" id="GO:0005886">
    <property type="term" value="C:plasma membrane"/>
    <property type="evidence" value="ECO:0007669"/>
    <property type="project" value="UniProtKB-SubCell"/>
</dbReference>
<feature type="transmembrane region" description="Helical" evidence="8">
    <location>
        <begin position="83"/>
        <end position="100"/>
    </location>
</feature>
<evidence type="ECO:0000256" key="3">
    <source>
        <dbReference type="ARBA" id="ARBA00022448"/>
    </source>
</evidence>
<keyword evidence="4" id="KW-1003">Cell membrane</keyword>
<feature type="transmembrane region" description="Helical" evidence="8">
    <location>
        <begin position="172"/>
        <end position="190"/>
    </location>
</feature>
<dbReference type="PANTHER" id="PTHR30472">
    <property type="entry name" value="FERRIC ENTEROBACTIN TRANSPORT SYSTEM PERMEASE PROTEIN"/>
    <property type="match status" value="1"/>
</dbReference>
<feature type="transmembrane region" description="Helical" evidence="8">
    <location>
        <begin position="217"/>
        <end position="238"/>
    </location>
</feature>
<dbReference type="HOGENOM" id="CLU_013016_0_1_11"/>
<dbReference type="InterPro" id="IPR037294">
    <property type="entry name" value="ABC_BtuC-like"/>
</dbReference>
<feature type="transmembrane region" description="Helical" evidence="8">
    <location>
        <begin position="329"/>
        <end position="349"/>
    </location>
</feature>
<protein>
    <submittedName>
        <fullName evidence="9">ABC-type Fe3+-siderophore transport system, permease component</fullName>
    </submittedName>
</protein>
<evidence type="ECO:0000313" key="9">
    <source>
        <dbReference type="EMBL" id="EHR62517.1"/>
    </source>
</evidence>
<dbReference type="FunFam" id="1.10.3470.10:FF:000001">
    <property type="entry name" value="Vitamin B12 ABC transporter permease BtuC"/>
    <property type="match status" value="1"/>
</dbReference>
<evidence type="ECO:0000256" key="8">
    <source>
        <dbReference type="SAM" id="Phobius"/>
    </source>
</evidence>
<evidence type="ECO:0000256" key="2">
    <source>
        <dbReference type="ARBA" id="ARBA00007935"/>
    </source>
</evidence>
<feature type="transmembrane region" description="Helical" evidence="8">
    <location>
        <begin position="112"/>
        <end position="134"/>
    </location>
</feature>
<dbReference type="PANTHER" id="PTHR30472:SF25">
    <property type="entry name" value="ABC TRANSPORTER PERMEASE PROTEIN MJ0876-RELATED"/>
    <property type="match status" value="1"/>
</dbReference>
<dbReference type="SUPFAM" id="SSF81345">
    <property type="entry name" value="ABC transporter involved in vitamin B12 uptake, BtuC"/>
    <property type="match status" value="1"/>
</dbReference>
<reference evidence="9 10" key="1">
    <citation type="submission" date="2011-11" db="EMBL/GenBank/DDBJ databases">
        <title>The Noncontiguous Finished sequence of Saccharomonospora cyanea NA-134.</title>
        <authorList>
            <consortium name="US DOE Joint Genome Institute"/>
            <person name="Lucas S."/>
            <person name="Han J."/>
            <person name="Lapidus A."/>
            <person name="Cheng J.-F."/>
            <person name="Goodwin L."/>
            <person name="Pitluck S."/>
            <person name="Peters L."/>
            <person name="Ovchinnikova G."/>
            <person name="Lu M."/>
            <person name="Detter J.C."/>
            <person name="Han C."/>
            <person name="Tapia R."/>
            <person name="Land M."/>
            <person name="Hauser L."/>
            <person name="Kyrpides N."/>
            <person name="Ivanova N."/>
            <person name="Pagani I."/>
            <person name="Brambilla E.-M."/>
            <person name="Klenk H.-P."/>
            <person name="Woyke T."/>
        </authorList>
    </citation>
    <scope>NUCLEOTIDE SEQUENCE [LARGE SCALE GENOMIC DNA]</scope>
    <source>
        <strain evidence="9 10">NA-134</strain>
    </source>
</reference>
<dbReference type="GO" id="GO:0022857">
    <property type="term" value="F:transmembrane transporter activity"/>
    <property type="evidence" value="ECO:0007669"/>
    <property type="project" value="InterPro"/>
</dbReference>